<feature type="compositionally biased region" description="Low complexity" evidence="1">
    <location>
        <begin position="28"/>
        <end position="37"/>
    </location>
</feature>
<name>A0A6J4JPX6_9PSEU</name>
<evidence type="ECO:0000313" key="2">
    <source>
        <dbReference type="EMBL" id="CAA9284038.1"/>
    </source>
</evidence>
<gene>
    <name evidence="2" type="ORF">AVDCRST_MAG54-3868</name>
</gene>
<feature type="non-terminal residue" evidence="2">
    <location>
        <position position="173"/>
    </location>
</feature>
<reference evidence="2" key="1">
    <citation type="submission" date="2020-02" db="EMBL/GenBank/DDBJ databases">
        <authorList>
            <person name="Meier V. D."/>
        </authorList>
    </citation>
    <scope>NUCLEOTIDE SEQUENCE</scope>
    <source>
        <strain evidence="2">AVDCRST_MAG54</strain>
    </source>
</reference>
<feature type="compositionally biased region" description="Low complexity" evidence="1">
    <location>
        <begin position="124"/>
        <end position="143"/>
    </location>
</feature>
<feature type="compositionally biased region" description="Basic and acidic residues" evidence="1">
    <location>
        <begin position="81"/>
        <end position="100"/>
    </location>
</feature>
<feature type="compositionally biased region" description="Basic and acidic residues" evidence="1">
    <location>
        <begin position="46"/>
        <end position="55"/>
    </location>
</feature>
<evidence type="ECO:0000256" key="1">
    <source>
        <dbReference type="SAM" id="MobiDB-lite"/>
    </source>
</evidence>
<organism evidence="2">
    <name type="scientific">uncultured Actinomycetospora sp</name>
    <dbReference type="NCBI Taxonomy" id="1135996"/>
    <lineage>
        <taxon>Bacteria</taxon>
        <taxon>Bacillati</taxon>
        <taxon>Actinomycetota</taxon>
        <taxon>Actinomycetes</taxon>
        <taxon>Pseudonocardiales</taxon>
        <taxon>Pseudonocardiaceae</taxon>
        <taxon>Actinomycetospora</taxon>
        <taxon>environmental samples</taxon>
    </lineage>
</organism>
<protein>
    <submittedName>
        <fullName evidence="2">Uncharacterized protein</fullName>
    </submittedName>
</protein>
<accession>A0A6J4JPX6</accession>
<dbReference type="EMBL" id="CADCTH010000492">
    <property type="protein sequence ID" value="CAA9284038.1"/>
    <property type="molecule type" value="Genomic_DNA"/>
</dbReference>
<feature type="region of interest" description="Disordered" evidence="1">
    <location>
        <begin position="1"/>
        <end position="173"/>
    </location>
</feature>
<proteinExistence type="predicted"/>
<sequence length="173" mass="19186">DRRRRYPRRDLRQCPRRDLRRDRGGAGVPAAPAVRARPAPRRGRGARPDLRDALRHHLPHRGRGDPVRRPPPAGGAAADAGRARAVPEDDRLGHRGPGHDRGRRGGQPGQRRQVRHRRPRPGRDGAAAGALPRVRLPDLVPRVPRGRRGEVRSACLGPHIGPHVGHRHREDAV</sequence>
<dbReference type="AlphaFoldDB" id="A0A6J4JPX6"/>
<feature type="compositionally biased region" description="Basic and acidic residues" evidence="1">
    <location>
        <begin position="8"/>
        <end position="24"/>
    </location>
</feature>
<feature type="non-terminal residue" evidence="2">
    <location>
        <position position="1"/>
    </location>
</feature>